<dbReference type="RefSeq" id="WP_187656191.1">
    <property type="nucleotide sequence ID" value="NZ_JACSOD020000507.1"/>
</dbReference>
<organism evidence="1 2">
    <name type="scientific">Flavobacterium macrobrachii</name>
    <dbReference type="NCBI Taxonomy" id="591204"/>
    <lineage>
        <taxon>Bacteria</taxon>
        <taxon>Pseudomonadati</taxon>
        <taxon>Bacteroidota</taxon>
        <taxon>Flavobacteriia</taxon>
        <taxon>Flavobacteriales</taxon>
        <taxon>Flavobacteriaceae</taxon>
        <taxon>Flavobacterium</taxon>
    </lineage>
</organism>
<keyword evidence="2" id="KW-1185">Reference proteome</keyword>
<proteinExistence type="predicted"/>
<comment type="caution">
    <text evidence="1">The sequence shown here is derived from an EMBL/GenBank/DDBJ whole genome shotgun (WGS) entry which is preliminary data.</text>
</comment>
<reference evidence="1 2" key="1">
    <citation type="submission" date="2021-02" db="EMBL/GenBank/DDBJ databases">
        <authorList>
            <person name="Jung H.S."/>
            <person name="Chun B.H."/>
            <person name="Jeon C.O."/>
        </authorList>
    </citation>
    <scope>NUCLEOTIDE SEQUENCE [LARGE SCALE GENOMIC DNA]</scope>
    <source>
        <strain evidence="1 2">LMG 25203</strain>
    </source>
</reference>
<accession>A0ABS2D1L7</accession>
<evidence type="ECO:0000313" key="2">
    <source>
        <dbReference type="Proteomes" id="UP000759529"/>
    </source>
</evidence>
<dbReference type="Proteomes" id="UP000759529">
    <property type="component" value="Unassembled WGS sequence"/>
</dbReference>
<name>A0ABS2D1L7_9FLAO</name>
<dbReference type="EMBL" id="JACSOD020000507">
    <property type="protein sequence ID" value="MBM6500729.1"/>
    <property type="molecule type" value="Genomic_DNA"/>
</dbReference>
<protein>
    <submittedName>
        <fullName evidence="1">Uncharacterized protein</fullName>
    </submittedName>
</protein>
<evidence type="ECO:0000313" key="1">
    <source>
        <dbReference type="EMBL" id="MBM6500729.1"/>
    </source>
</evidence>
<gene>
    <name evidence="1" type="ORF">H9X54_015675</name>
</gene>
<sequence>MKVKAFILLSLFPLLTYSQSDLQTAIKGGELLLSGLSIFKVAKSGAKTDSKIIESVCVKNKLVDKITFRIIGKNEEGDEIKKELVVQKDGKECLFELSKGIYTYEVVLPNKEIYKKGEYKFNEDVVITIKDD</sequence>